<keyword evidence="2 8" id="KW-0645">Protease</keyword>
<comment type="similarity">
    <text evidence="1">Belongs to the peptidase C48 family.</text>
</comment>
<feature type="region of interest" description="Disordered" evidence="6">
    <location>
        <begin position="16"/>
        <end position="45"/>
    </location>
</feature>
<keyword evidence="3" id="KW-0833">Ubl conjugation pathway</keyword>
<dbReference type="EMBL" id="JANAVB010027998">
    <property type="protein sequence ID" value="KAJ6817118.1"/>
    <property type="molecule type" value="Genomic_DNA"/>
</dbReference>
<evidence type="ECO:0000256" key="1">
    <source>
        <dbReference type="ARBA" id="ARBA00005234"/>
    </source>
</evidence>
<dbReference type="InterPro" id="IPR038765">
    <property type="entry name" value="Papain-like_cys_pep_sf"/>
</dbReference>
<keyword evidence="4" id="KW-0378">Hydrolase</keyword>
<dbReference type="SUPFAM" id="SSF54001">
    <property type="entry name" value="Cysteine proteinases"/>
    <property type="match status" value="1"/>
</dbReference>
<keyword evidence="9" id="KW-1185">Reference proteome</keyword>
<dbReference type="Pfam" id="PF02902">
    <property type="entry name" value="Peptidase_C48"/>
    <property type="match status" value="1"/>
</dbReference>
<accession>A0AAX6FLY7</accession>
<feature type="domain" description="Ubiquitin-like protease family profile" evidence="7">
    <location>
        <begin position="246"/>
        <end position="418"/>
    </location>
</feature>
<evidence type="ECO:0000256" key="3">
    <source>
        <dbReference type="ARBA" id="ARBA00022786"/>
    </source>
</evidence>
<dbReference type="AlphaFoldDB" id="A0AAX6FLY7"/>
<dbReference type="InterPro" id="IPR003653">
    <property type="entry name" value="Peptidase_C48_C"/>
</dbReference>
<dbReference type="PANTHER" id="PTHR12606">
    <property type="entry name" value="SENTRIN/SUMO-SPECIFIC PROTEASE"/>
    <property type="match status" value="1"/>
</dbReference>
<evidence type="ECO:0000256" key="6">
    <source>
        <dbReference type="SAM" id="MobiDB-lite"/>
    </source>
</evidence>
<dbReference type="Gene3D" id="3.40.395.10">
    <property type="entry name" value="Adenoviral Proteinase, Chain A"/>
    <property type="match status" value="1"/>
</dbReference>
<dbReference type="PROSITE" id="PS50600">
    <property type="entry name" value="ULP_PROTEASE"/>
    <property type="match status" value="1"/>
</dbReference>
<dbReference type="GO" id="GO:0016926">
    <property type="term" value="P:protein desumoylation"/>
    <property type="evidence" value="ECO:0007669"/>
    <property type="project" value="TreeGrafter"/>
</dbReference>
<gene>
    <name evidence="8" type="ORF">M6B38_413280</name>
</gene>
<protein>
    <submittedName>
        <fullName evidence="8">Ubiquitin-like-specific protease 1B</fullName>
    </submittedName>
</protein>
<sequence>MLPLAETRKQLLSDLSSLSASKKPKLQSHPIASDPPLGDPPRLRRPVQVPQRILRAFGFGSSRKRPVLEFPKLAKMGNFVSSLFKEKKRENARLEFDRCGAPVEDPGCWKAGLLGLGLSDLLAAGRREGKVLVRKVVDAKRVVQSTAAAFKGTVWVKKGPAYKELHELASKRDPKLRDLGIEVDLYQQRLSESQAAPKALDEKEKEKEELRELFFPLTNEEEEEVSNALFGGSSRELLVTHMASHIEITRGVIQCLDCGGWLNDEVLNLYLELLKERELRVPKRFLKCHFFNTFFYKKLISGKNGYDFNAVRRWTTKRKLGYCLIECDKIFVPIHKDIHWCLAVINIKDKTFQYLDSLGGVDTTVLEVLARYFMDEVKDKSDKQIDISSWKQQNVDNLPMQKNVFDCGMFMLKYTDFYSRGLDLHFSQEHMGYFRKRTAKEILKLRAE</sequence>
<keyword evidence="5" id="KW-0788">Thiol protease</keyword>
<evidence type="ECO:0000256" key="4">
    <source>
        <dbReference type="ARBA" id="ARBA00022801"/>
    </source>
</evidence>
<evidence type="ECO:0000313" key="9">
    <source>
        <dbReference type="Proteomes" id="UP001140949"/>
    </source>
</evidence>
<evidence type="ECO:0000313" key="8">
    <source>
        <dbReference type="EMBL" id="KAJ6817118.1"/>
    </source>
</evidence>
<evidence type="ECO:0000256" key="2">
    <source>
        <dbReference type="ARBA" id="ARBA00022670"/>
    </source>
</evidence>
<dbReference type="FunFam" id="3.40.395.10:FF:000005">
    <property type="entry name" value="Ubiquitin-like-specific protease ESD4"/>
    <property type="match status" value="1"/>
</dbReference>
<evidence type="ECO:0000256" key="5">
    <source>
        <dbReference type="ARBA" id="ARBA00022807"/>
    </source>
</evidence>
<dbReference type="Proteomes" id="UP001140949">
    <property type="component" value="Unassembled WGS sequence"/>
</dbReference>
<dbReference type="PANTHER" id="PTHR12606:SF1">
    <property type="entry name" value="UBIQUITIN-LIKE-SPECIFIC PROTEASE 1A"/>
    <property type="match status" value="1"/>
</dbReference>
<comment type="caution">
    <text evidence="8">The sequence shown here is derived from an EMBL/GenBank/DDBJ whole genome shotgun (WGS) entry which is preliminary data.</text>
</comment>
<evidence type="ECO:0000259" key="7">
    <source>
        <dbReference type="PROSITE" id="PS50600"/>
    </source>
</evidence>
<organism evidence="8 9">
    <name type="scientific">Iris pallida</name>
    <name type="common">Sweet iris</name>
    <dbReference type="NCBI Taxonomy" id="29817"/>
    <lineage>
        <taxon>Eukaryota</taxon>
        <taxon>Viridiplantae</taxon>
        <taxon>Streptophyta</taxon>
        <taxon>Embryophyta</taxon>
        <taxon>Tracheophyta</taxon>
        <taxon>Spermatophyta</taxon>
        <taxon>Magnoliopsida</taxon>
        <taxon>Liliopsida</taxon>
        <taxon>Asparagales</taxon>
        <taxon>Iridaceae</taxon>
        <taxon>Iridoideae</taxon>
        <taxon>Irideae</taxon>
        <taxon>Iris</taxon>
    </lineage>
</organism>
<dbReference type="GO" id="GO:0005634">
    <property type="term" value="C:nucleus"/>
    <property type="evidence" value="ECO:0007669"/>
    <property type="project" value="TreeGrafter"/>
</dbReference>
<reference evidence="8" key="2">
    <citation type="submission" date="2023-04" db="EMBL/GenBank/DDBJ databases">
        <authorList>
            <person name="Bruccoleri R.E."/>
            <person name="Oakeley E.J."/>
            <person name="Faust A.-M."/>
            <person name="Dessus-Babus S."/>
            <person name="Altorfer M."/>
            <person name="Burckhardt D."/>
            <person name="Oertli M."/>
            <person name="Naumann U."/>
            <person name="Petersen F."/>
            <person name="Wong J."/>
        </authorList>
    </citation>
    <scope>NUCLEOTIDE SEQUENCE</scope>
    <source>
        <strain evidence="8">GSM-AAB239-AS_SAM_17_03QT</strain>
        <tissue evidence="8">Leaf</tissue>
    </source>
</reference>
<proteinExistence type="inferred from homology"/>
<name>A0AAX6FLY7_IRIPA</name>
<dbReference type="GO" id="GO:0006508">
    <property type="term" value="P:proteolysis"/>
    <property type="evidence" value="ECO:0007669"/>
    <property type="project" value="UniProtKB-KW"/>
</dbReference>
<reference evidence="8" key="1">
    <citation type="journal article" date="2023" name="GigaByte">
        <title>Genome assembly of the bearded iris, Iris pallida Lam.</title>
        <authorList>
            <person name="Bruccoleri R.E."/>
            <person name="Oakeley E.J."/>
            <person name="Faust A.M.E."/>
            <person name="Altorfer M."/>
            <person name="Dessus-Babus S."/>
            <person name="Burckhardt D."/>
            <person name="Oertli M."/>
            <person name="Naumann U."/>
            <person name="Petersen F."/>
            <person name="Wong J."/>
        </authorList>
    </citation>
    <scope>NUCLEOTIDE SEQUENCE</scope>
    <source>
        <strain evidence="8">GSM-AAB239-AS_SAM_17_03QT</strain>
    </source>
</reference>
<dbReference type="GO" id="GO:0016929">
    <property type="term" value="F:deSUMOylase activity"/>
    <property type="evidence" value="ECO:0007669"/>
    <property type="project" value="TreeGrafter"/>
</dbReference>